<accession>A0A1A8TKD6</accession>
<dbReference type="Pfam" id="PF00990">
    <property type="entry name" value="GGDEF"/>
    <property type="match status" value="1"/>
</dbReference>
<dbReference type="InterPro" id="IPR050706">
    <property type="entry name" value="Cyclic-di-GMP_PDE-like"/>
</dbReference>
<evidence type="ECO:0000256" key="1">
    <source>
        <dbReference type="SAM" id="Phobius"/>
    </source>
</evidence>
<dbReference type="EC" id="3.1.4.52" evidence="4"/>
<dbReference type="PROSITE" id="PS50883">
    <property type="entry name" value="EAL"/>
    <property type="match status" value="1"/>
</dbReference>
<dbReference type="Gene3D" id="3.20.20.450">
    <property type="entry name" value="EAL domain"/>
    <property type="match status" value="1"/>
</dbReference>
<evidence type="ECO:0000313" key="4">
    <source>
        <dbReference type="EMBL" id="SBS33119.1"/>
    </source>
</evidence>
<keyword evidence="1" id="KW-0472">Membrane</keyword>
<dbReference type="PROSITE" id="PS50887">
    <property type="entry name" value="GGDEF"/>
    <property type="match status" value="1"/>
</dbReference>
<gene>
    <name evidence="4" type="primary">dosP_2</name>
    <name evidence="4" type="ORF">MSP8886_02644</name>
</gene>
<dbReference type="AlphaFoldDB" id="A0A1A8TKD6"/>
<dbReference type="STRING" id="1792290.MSP8886_02644"/>
<dbReference type="PANTHER" id="PTHR33121:SF79">
    <property type="entry name" value="CYCLIC DI-GMP PHOSPHODIESTERASE PDED-RELATED"/>
    <property type="match status" value="1"/>
</dbReference>
<dbReference type="Pfam" id="PF00563">
    <property type="entry name" value="EAL"/>
    <property type="match status" value="1"/>
</dbReference>
<dbReference type="SMART" id="SM00267">
    <property type="entry name" value="GGDEF"/>
    <property type="match status" value="1"/>
</dbReference>
<dbReference type="CDD" id="cd01948">
    <property type="entry name" value="EAL"/>
    <property type="match status" value="1"/>
</dbReference>
<protein>
    <submittedName>
        <fullName evidence="4">Oxygen sensor protein DosP</fullName>
        <ecNumber evidence="4">3.1.4.52</ecNumber>
    </submittedName>
</protein>
<dbReference type="InterPro" id="IPR001633">
    <property type="entry name" value="EAL_dom"/>
</dbReference>
<feature type="transmembrane region" description="Helical" evidence="1">
    <location>
        <begin position="122"/>
        <end position="148"/>
    </location>
</feature>
<dbReference type="PANTHER" id="PTHR33121">
    <property type="entry name" value="CYCLIC DI-GMP PHOSPHODIESTERASE PDEF"/>
    <property type="match status" value="1"/>
</dbReference>
<dbReference type="InterPro" id="IPR043128">
    <property type="entry name" value="Rev_trsase/Diguanyl_cyclase"/>
</dbReference>
<evidence type="ECO:0000259" key="2">
    <source>
        <dbReference type="PROSITE" id="PS50883"/>
    </source>
</evidence>
<dbReference type="InterPro" id="IPR000160">
    <property type="entry name" value="GGDEF_dom"/>
</dbReference>
<feature type="transmembrane region" description="Helical" evidence="1">
    <location>
        <begin position="32"/>
        <end position="51"/>
    </location>
</feature>
<keyword evidence="1" id="KW-1133">Transmembrane helix</keyword>
<reference evidence="4 5" key="1">
    <citation type="submission" date="2016-06" db="EMBL/GenBank/DDBJ databases">
        <authorList>
            <person name="Kjaerup R.B."/>
            <person name="Dalgaard T.S."/>
            <person name="Juul-Madsen H.R."/>
        </authorList>
    </citation>
    <scope>NUCLEOTIDE SEQUENCE [LARGE SCALE GENOMIC DNA]</scope>
    <source>
        <strain evidence="4 5">CECT 8886</strain>
    </source>
</reference>
<proteinExistence type="predicted"/>
<dbReference type="SUPFAM" id="SSF141868">
    <property type="entry name" value="EAL domain-like"/>
    <property type="match status" value="1"/>
</dbReference>
<feature type="domain" description="EAL" evidence="2">
    <location>
        <begin position="503"/>
        <end position="755"/>
    </location>
</feature>
<dbReference type="InterPro" id="IPR035919">
    <property type="entry name" value="EAL_sf"/>
</dbReference>
<dbReference type="Gene3D" id="3.30.70.270">
    <property type="match status" value="1"/>
</dbReference>
<dbReference type="Proteomes" id="UP000092544">
    <property type="component" value="Unassembled WGS sequence"/>
</dbReference>
<keyword evidence="4" id="KW-0378">Hydrolase</keyword>
<name>A0A1A8TKD6_9GAMM</name>
<keyword evidence="5" id="KW-1185">Reference proteome</keyword>
<sequence>MLIDFLKAFFLIEPERQHQHSKITFQQSALKILIVVTLLVFMFVEINSLLIPAFEGKAFFLTINSGYVAILIGLLVYCRRYTFTVSVLFLIVMMTTGILLITTTTNTNAIKYGLLSLYSLPLIARLFFNFRTTLSISIANIGSFYLVVHMSHSLEQINDDMLPEFTSFYFQLLTFATLNFGLPFAVSRMIYTLESNTTHLESLYRRLNRNNTLYEEIFEHTGTPTMLCNKAGKILKVNGLARQLLSNSESLQNKIENSQVQHWLTPTEERSERYFWHSNTRECSLKTNPNTLIEMHRVSLTNHGHYILHLQDISQIKALKQQLENSQQTNSRLTNFDVLTLLPNVKHFCQQVNNKLAFERAHYSGAMIIIRISQFKLLNKQYGKDNANRLILSFAKILKNKLSDQTFICRLRGVKFACFVPLGQTYLIKRNLSALIQSTLPDQIKMDGNLLNMDYQVGVSYYQTDGNSAEELLDRCEMALEYSSSAERISYYNNQLEDKLVEEHQLGLELSNAIKCNNIVLWLQPQVGRDGYICSFEALARWQKADGSFVSPMAFIYLAEKLGLLPTLAENLLRSLIPILSEWHKEKIYTPVAFNLAGQELMNDVFFAHLMSLSADHPWLGKMLELEITETSSVMTHPIVHKRLKALSQYGFIIAIDDFGTGLASLGQLIDIPAKILKIDRRFISPLPDDQRHLDIVKSTIQLAQSLNMKVIAEGIESKEQADTLIDLGCHIMQGYYFGKPAPMTEWTKDNHAKAKHLRLVR</sequence>
<dbReference type="SMART" id="SM00052">
    <property type="entry name" value="EAL"/>
    <property type="match status" value="1"/>
</dbReference>
<dbReference type="InterPro" id="IPR029787">
    <property type="entry name" value="Nucleotide_cyclase"/>
</dbReference>
<organism evidence="4 5">
    <name type="scientific">Marinomonas spartinae</name>
    <dbReference type="NCBI Taxonomy" id="1792290"/>
    <lineage>
        <taxon>Bacteria</taxon>
        <taxon>Pseudomonadati</taxon>
        <taxon>Pseudomonadota</taxon>
        <taxon>Gammaproteobacteria</taxon>
        <taxon>Oceanospirillales</taxon>
        <taxon>Oceanospirillaceae</taxon>
        <taxon>Marinomonas</taxon>
    </lineage>
</organism>
<feature type="transmembrane region" description="Helical" evidence="1">
    <location>
        <begin position="168"/>
        <end position="186"/>
    </location>
</feature>
<keyword evidence="1" id="KW-0812">Transmembrane</keyword>
<dbReference type="OrthoDB" id="6324269at2"/>
<feature type="transmembrane region" description="Helical" evidence="1">
    <location>
        <begin position="58"/>
        <end position="77"/>
    </location>
</feature>
<feature type="domain" description="GGDEF" evidence="3">
    <location>
        <begin position="363"/>
        <end position="494"/>
    </location>
</feature>
<dbReference type="EMBL" id="FLOB01000006">
    <property type="protein sequence ID" value="SBS33119.1"/>
    <property type="molecule type" value="Genomic_DNA"/>
</dbReference>
<evidence type="ECO:0000313" key="5">
    <source>
        <dbReference type="Proteomes" id="UP000092544"/>
    </source>
</evidence>
<feature type="transmembrane region" description="Helical" evidence="1">
    <location>
        <begin position="83"/>
        <end position="101"/>
    </location>
</feature>
<dbReference type="NCBIfam" id="TIGR00254">
    <property type="entry name" value="GGDEF"/>
    <property type="match status" value="1"/>
</dbReference>
<evidence type="ECO:0000259" key="3">
    <source>
        <dbReference type="PROSITE" id="PS50887"/>
    </source>
</evidence>
<dbReference type="RefSeq" id="WP_067017145.1">
    <property type="nucleotide sequence ID" value="NZ_FLOB01000006.1"/>
</dbReference>
<dbReference type="GO" id="GO:0071111">
    <property type="term" value="F:cyclic-guanylate-specific phosphodiesterase activity"/>
    <property type="evidence" value="ECO:0007669"/>
    <property type="project" value="UniProtKB-EC"/>
</dbReference>
<dbReference type="SUPFAM" id="SSF55073">
    <property type="entry name" value="Nucleotide cyclase"/>
    <property type="match status" value="1"/>
</dbReference>